<dbReference type="InterPro" id="IPR013083">
    <property type="entry name" value="Znf_RING/FYVE/PHD"/>
</dbReference>
<dbReference type="Proteomes" id="UP000077671">
    <property type="component" value="Unassembled WGS sequence"/>
</dbReference>
<feature type="domain" description="FYVE zinc finger" evidence="5">
    <location>
        <begin position="125"/>
        <end position="157"/>
    </location>
</feature>
<evidence type="ECO:0000313" key="6">
    <source>
        <dbReference type="EMBL" id="KAE8238149.1"/>
    </source>
</evidence>
<feature type="compositionally biased region" description="Acidic residues" evidence="4">
    <location>
        <begin position="13"/>
        <end position="29"/>
    </location>
</feature>
<dbReference type="EMBL" id="LWDD02003076">
    <property type="protein sequence ID" value="KAE8238149.1"/>
    <property type="molecule type" value="Genomic_DNA"/>
</dbReference>
<protein>
    <recommendedName>
        <fullName evidence="5">FYVE zinc finger domain-containing protein</fullName>
    </recommendedName>
</protein>
<dbReference type="GO" id="GO:0008270">
    <property type="term" value="F:zinc ion binding"/>
    <property type="evidence" value="ECO:0007669"/>
    <property type="project" value="UniProtKB-KW"/>
</dbReference>
<accession>A0A177T1R9</accession>
<dbReference type="InterPro" id="IPR011011">
    <property type="entry name" value="Znf_FYVE_PHD"/>
</dbReference>
<evidence type="ECO:0000259" key="5">
    <source>
        <dbReference type="Pfam" id="PF01363"/>
    </source>
</evidence>
<evidence type="ECO:0000313" key="7">
    <source>
        <dbReference type="Proteomes" id="UP000077671"/>
    </source>
</evidence>
<evidence type="ECO:0000256" key="4">
    <source>
        <dbReference type="SAM" id="MobiDB-lite"/>
    </source>
</evidence>
<sequence>MVQLGQLRQASGVEDDDVDDNSEADDAEELIYPNSYKDDAASVITRLAPSSGLQTPNGPLLRACDPRPRRLLCVRLRAERDALGSGDELRPRSGLRTWLRHDAPNRHVMASNRAPVLREQMLSPQWESDSAAMDCRGCSRRFMFFLRKHHCRRCGRILL</sequence>
<dbReference type="Gene3D" id="3.30.40.10">
    <property type="entry name" value="Zinc/RING finger domain, C3HC4 (zinc finger)"/>
    <property type="match status" value="1"/>
</dbReference>
<dbReference type="InterPro" id="IPR000306">
    <property type="entry name" value="Znf_FYVE"/>
</dbReference>
<organism evidence="6 7">
    <name type="scientific">Tilletia caries</name>
    <name type="common">wheat bunt fungus</name>
    <dbReference type="NCBI Taxonomy" id="13290"/>
    <lineage>
        <taxon>Eukaryota</taxon>
        <taxon>Fungi</taxon>
        <taxon>Dikarya</taxon>
        <taxon>Basidiomycota</taxon>
        <taxon>Ustilaginomycotina</taxon>
        <taxon>Exobasidiomycetes</taxon>
        <taxon>Tilletiales</taxon>
        <taxon>Tilletiaceae</taxon>
        <taxon>Tilletia</taxon>
    </lineage>
</organism>
<keyword evidence="3" id="KW-0862">Zinc</keyword>
<evidence type="ECO:0000256" key="3">
    <source>
        <dbReference type="ARBA" id="ARBA00022833"/>
    </source>
</evidence>
<evidence type="ECO:0000256" key="1">
    <source>
        <dbReference type="ARBA" id="ARBA00022723"/>
    </source>
</evidence>
<name>A0A177T1R9_9BASI</name>
<comment type="caution">
    <text evidence="6">The sequence shown here is derived from an EMBL/GenBank/DDBJ whole genome shotgun (WGS) entry which is preliminary data.</text>
</comment>
<proteinExistence type="predicted"/>
<dbReference type="Pfam" id="PF01363">
    <property type="entry name" value="FYVE"/>
    <property type="match status" value="1"/>
</dbReference>
<keyword evidence="1" id="KW-0479">Metal-binding</keyword>
<reference evidence="6" key="1">
    <citation type="submission" date="2016-04" db="EMBL/GenBank/DDBJ databases">
        <authorList>
            <person name="Nguyen H.D."/>
            <person name="Kesanakurti P."/>
            <person name="Cullis J."/>
            <person name="Levesque C.A."/>
            <person name="Hambleton S."/>
        </authorList>
    </citation>
    <scope>NUCLEOTIDE SEQUENCE</scope>
    <source>
        <strain evidence="6">DAOMC 238032</strain>
    </source>
</reference>
<dbReference type="AlphaFoldDB" id="A0A177T1R9"/>
<evidence type="ECO:0000256" key="2">
    <source>
        <dbReference type="ARBA" id="ARBA00022771"/>
    </source>
</evidence>
<gene>
    <name evidence="6" type="ORF">A4X03_0g8933</name>
</gene>
<feature type="region of interest" description="Disordered" evidence="4">
    <location>
        <begin position="1"/>
        <end position="29"/>
    </location>
</feature>
<reference evidence="6" key="2">
    <citation type="journal article" date="2019" name="IMA Fungus">
        <title>Genome sequencing and comparison of five Tilletia species to identify candidate genes for the detection of regulated species infecting wheat.</title>
        <authorList>
            <person name="Nguyen H.D.T."/>
            <person name="Sultana T."/>
            <person name="Kesanakurti P."/>
            <person name="Hambleton S."/>
        </authorList>
    </citation>
    <scope>NUCLEOTIDE SEQUENCE</scope>
    <source>
        <strain evidence="6">DAOMC 238032</strain>
    </source>
</reference>
<dbReference type="SUPFAM" id="SSF57903">
    <property type="entry name" value="FYVE/PHD zinc finger"/>
    <property type="match status" value="1"/>
</dbReference>
<keyword evidence="2" id="KW-0863">Zinc-finger</keyword>